<feature type="transmembrane region" description="Helical" evidence="1">
    <location>
        <begin position="164"/>
        <end position="184"/>
    </location>
</feature>
<evidence type="ECO:0000313" key="3">
    <source>
        <dbReference type="EMBL" id="SAL79915.1"/>
    </source>
</evidence>
<feature type="chain" id="PRO_5007627689" description="MxaA protein" evidence="2">
    <location>
        <begin position="21"/>
        <end position="292"/>
    </location>
</feature>
<keyword evidence="1" id="KW-1133">Transmembrane helix</keyword>
<accession>A0A158KFX5</accession>
<keyword evidence="2" id="KW-0732">Signal</keyword>
<sequence length="292" mass="32990">MKRGCIIVLMAFALNGTCRAEAERSVDAVVQQPRAFGHVLGDMLTQRVLLSVDGHDMRDVALPSTGRVGVWLERRQPRIEKDAQGRAWMVIDYQIVNAAQSLTQAEVPAFELTSTAGATLRVAAWPISIGSLTPRASFRAGDLQPLRPDRIVVPQPPIETRHRMFATLALTFATLLGWIAWWSWRRREDARRLPFARAWESIRKRGAVDIDADDQAWVCLHRALDETAGQVVHARSLNALFVRVPWLETLRTQLEAFYAGSQQRFFGRDAAPAPFPLRAFARALYRAEKRRQ</sequence>
<comment type="caution">
    <text evidence="3">The sequence shown here is derived from an EMBL/GenBank/DDBJ whole genome shotgun (WGS) entry which is preliminary data.</text>
</comment>
<feature type="signal peptide" evidence="2">
    <location>
        <begin position="1"/>
        <end position="20"/>
    </location>
</feature>
<protein>
    <recommendedName>
        <fullName evidence="5">MxaA protein</fullName>
    </recommendedName>
</protein>
<keyword evidence="1" id="KW-0812">Transmembrane</keyword>
<keyword evidence="4" id="KW-1185">Reference proteome</keyword>
<proteinExistence type="predicted"/>
<keyword evidence="1" id="KW-0472">Membrane</keyword>
<evidence type="ECO:0000256" key="1">
    <source>
        <dbReference type="SAM" id="Phobius"/>
    </source>
</evidence>
<dbReference type="AlphaFoldDB" id="A0A158KFX5"/>
<gene>
    <name evidence="3" type="ORF">AWB74_05624</name>
</gene>
<dbReference type="OrthoDB" id="8535306at2"/>
<organism evidence="3 4">
    <name type="scientific">Caballeronia arvi</name>
    <dbReference type="NCBI Taxonomy" id="1777135"/>
    <lineage>
        <taxon>Bacteria</taxon>
        <taxon>Pseudomonadati</taxon>
        <taxon>Pseudomonadota</taxon>
        <taxon>Betaproteobacteria</taxon>
        <taxon>Burkholderiales</taxon>
        <taxon>Burkholderiaceae</taxon>
        <taxon>Caballeronia</taxon>
    </lineage>
</organism>
<dbReference type="Proteomes" id="UP000055019">
    <property type="component" value="Unassembled WGS sequence"/>
</dbReference>
<name>A0A158KFX5_9BURK</name>
<evidence type="ECO:0000313" key="4">
    <source>
        <dbReference type="Proteomes" id="UP000055019"/>
    </source>
</evidence>
<dbReference type="EMBL" id="FCOM02000033">
    <property type="protein sequence ID" value="SAL79915.1"/>
    <property type="molecule type" value="Genomic_DNA"/>
</dbReference>
<reference evidence="3" key="1">
    <citation type="submission" date="2016-01" db="EMBL/GenBank/DDBJ databases">
        <authorList>
            <person name="Peeters C."/>
        </authorList>
    </citation>
    <scope>NUCLEOTIDE SEQUENCE [LARGE SCALE GENOMIC DNA]</scope>
    <source>
        <strain evidence="3">LMG 29317</strain>
    </source>
</reference>
<evidence type="ECO:0008006" key="5">
    <source>
        <dbReference type="Google" id="ProtNLM"/>
    </source>
</evidence>
<evidence type="ECO:0000256" key="2">
    <source>
        <dbReference type="SAM" id="SignalP"/>
    </source>
</evidence>
<dbReference type="RefSeq" id="WP_061149910.1">
    <property type="nucleotide sequence ID" value="NZ_FCOM02000033.1"/>
</dbReference>